<organism evidence="3 4">
    <name type="scientific">Amycolatopsis sacchari</name>
    <dbReference type="NCBI Taxonomy" id="115433"/>
    <lineage>
        <taxon>Bacteria</taxon>
        <taxon>Bacillati</taxon>
        <taxon>Actinomycetota</taxon>
        <taxon>Actinomycetes</taxon>
        <taxon>Pseudonocardiales</taxon>
        <taxon>Pseudonocardiaceae</taxon>
        <taxon>Amycolatopsis</taxon>
    </lineage>
</organism>
<dbReference type="InterPro" id="IPR005674">
    <property type="entry name" value="CocE/Ser_esterase"/>
</dbReference>
<protein>
    <recommendedName>
        <fullName evidence="2">Xaa-Pro dipeptidyl-peptidase-like domain-containing protein</fullName>
    </recommendedName>
</protein>
<dbReference type="SUPFAM" id="SSF53474">
    <property type="entry name" value="alpha/beta-Hydrolases"/>
    <property type="match status" value="1"/>
</dbReference>
<dbReference type="AlphaFoldDB" id="A0A1I3Q3I9"/>
<dbReference type="InterPro" id="IPR029058">
    <property type="entry name" value="AB_hydrolase_fold"/>
</dbReference>
<sequence>MTGTLEGTENHVVESVRVPMRDGARLAGRLHRAPGGARPVLLIRTPYAEPMSRTLPVLPALDAGFSVLVQECRGTGRSDGELRTFENETSDGLDTLAWLVAQPWCDGRIAMFGMSYLGMAQLAVSGHRPPGLVALAPTVTPDDYRDGLVYRQGAFQLGQAVGWHLLTAAQLAGGPTPALGRLLADPVAAYRTLPLADRPGISEFLPSWRTWLDREDDPAYWHGISYASRRATCRRCTSAAGSTCSCAARWPTSPRWAGTWSSARGPTPTSPVSRARSSTPAAVRRRSGSNSSNCGSCGNRPTRCRRHCHRCGST</sequence>
<feature type="region of interest" description="Disordered" evidence="1">
    <location>
        <begin position="257"/>
        <end position="302"/>
    </location>
</feature>
<accession>A0A1I3Q3I9</accession>
<dbReference type="OrthoDB" id="5240615at2"/>
<name>A0A1I3Q3I9_9PSEU</name>
<proteinExistence type="predicted"/>
<dbReference type="EMBL" id="FORP01000004">
    <property type="protein sequence ID" value="SFJ27997.1"/>
    <property type="molecule type" value="Genomic_DNA"/>
</dbReference>
<dbReference type="Gene3D" id="3.40.50.1820">
    <property type="entry name" value="alpha/beta hydrolase"/>
    <property type="match status" value="1"/>
</dbReference>
<evidence type="ECO:0000313" key="3">
    <source>
        <dbReference type="EMBL" id="SFJ27997.1"/>
    </source>
</evidence>
<keyword evidence="4" id="KW-1185">Reference proteome</keyword>
<feature type="compositionally biased region" description="Low complexity" evidence="1">
    <location>
        <begin position="288"/>
        <end position="300"/>
    </location>
</feature>
<feature type="domain" description="Xaa-Pro dipeptidyl-peptidase-like" evidence="2">
    <location>
        <begin position="22"/>
        <end position="229"/>
    </location>
</feature>
<gene>
    <name evidence="3" type="ORF">SAMN05421835_104153</name>
</gene>
<dbReference type="GO" id="GO:0016787">
    <property type="term" value="F:hydrolase activity"/>
    <property type="evidence" value="ECO:0007669"/>
    <property type="project" value="InterPro"/>
</dbReference>
<dbReference type="InterPro" id="IPR000383">
    <property type="entry name" value="Xaa-Pro-like_dom"/>
</dbReference>
<feature type="compositionally biased region" description="Polar residues" evidence="1">
    <location>
        <begin position="270"/>
        <end position="280"/>
    </location>
</feature>
<dbReference type="NCBIfam" id="TIGR00976">
    <property type="entry name" value="CocE_NonD"/>
    <property type="match status" value="1"/>
</dbReference>
<dbReference type="STRING" id="115433.SAMN05421835_104153"/>
<evidence type="ECO:0000256" key="1">
    <source>
        <dbReference type="SAM" id="MobiDB-lite"/>
    </source>
</evidence>
<reference evidence="3 4" key="1">
    <citation type="submission" date="2016-10" db="EMBL/GenBank/DDBJ databases">
        <authorList>
            <person name="de Groot N.N."/>
        </authorList>
    </citation>
    <scope>NUCLEOTIDE SEQUENCE [LARGE SCALE GENOMIC DNA]</scope>
    <source>
        <strain evidence="3 4">DSM 44468</strain>
    </source>
</reference>
<dbReference type="Pfam" id="PF02129">
    <property type="entry name" value="Peptidase_S15"/>
    <property type="match status" value="1"/>
</dbReference>
<evidence type="ECO:0000313" key="4">
    <source>
        <dbReference type="Proteomes" id="UP000199025"/>
    </source>
</evidence>
<evidence type="ECO:0000259" key="2">
    <source>
        <dbReference type="Pfam" id="PF02129"/>
    </source>
</evidence>
<dbReference type="Proteomes" id="UP000199025">
    <property type="component" value="Unassembled WGS sequence"/>
</dbReference>